<dbReference type="InterPro" id="IPR011666">
    <property type="entry name" value="DUF1604"/>
</dbReference>
<dbReference type="GO" id="GO:0003723">
    <property type="term" value="F:RNA binding"/>
    <property type="evidence" value="ECO:0007669"/>
    <property type="project" value="TreeGrafter"/>
</dbReference>
<dbReference type="Proteomes" id="UP000193986">
    <property type="component" value="Unassembled WGS sequence"/>
</dbReference>
<dbReference type="Pfam" id="PF01585">
    <property type="entry name" value="G-patch"/>
    <property type="match status" value="1"/>
</dbReference>
<feature type="region of interest" description="Disordered" evidence="1">
    <location>
        <begin position="375"/>
        <end position="394"/>
    </location>
</feature>
<feature type="compositionally biased region" description="Acidic residues" evidence="1">
    <location>
        <begin position="848"/>
        <end position="859"/>
    </location>
</feature>
<comment type="caution">
    <text evidence="3">The sequence shown here is derived from an EMBL/GenBank/DDBJ whole genome shotgun (WGS) entry which is preliminary data.</text>
</comment>
<dbReference type="InterPro" id="IPR000467">
    <property type="entry name" value="G_patch_dom"/>
</dbReference>
<protein>
    <recommendedName>
        <fullName evidence="2">G-patch domain-containing protein</fullName>
    </recommendedName>
</protein>
<dbReference type="AlphaFoldDB" id="A0A1Y2BJJ6"/>
<dbReference type="FunCoup" id="A0A1Y2BJJ6">
    <property type="interactions" value="151"/>
</dbReference>
<gene>
    <name evidence="3" type="ORF">BCR39DRAFT_563551</name>
</gene>
<feature type="compositionally biased region" description="Basic residues" evidence="1">
    <location>
        <begin position="781"/>
        <end position="792"/>
    </location>
</feature>
<dbReference type="PANTHER" id="PTHR13384:SF19">
    <property type="entry name" value="G PATCH DOMAIN-CONTAINING PROTEIN 1"/>
    <property type="match status" value="1"/>
</dbReference>
<feature type="compositionally biased region" description="Polar residues" evidence="1">
    <location>
        <begin position="297"/>
        <end position="306"/>
    </location>
</feature>
<dbReference type="EMBL" id="MCFC01000002">
    <property type="protein sequence ID" value="ORY34948.1"/>
    <property type="molecule type" value="Genomic_DNA"/>
</dbReference>
<feature type="region of interest" description="Disordered" evidence="1">
    <location>
        <begin position="712"/>
        <end position="861"/>
    </location>
</feature>
<keyword evidence="4" id="KW-1185">Reference proteome</keyword>
<dbReference type="Pfam" id="PF26093">
    <property type="entry name" value="HTH_TGH"/>
    <property type="match status" value="1"/>
</dbReference>
<evidence type="ECO:0000313" key="3">
    <source>
        <dbReference type="EMBL" id="ORY34948.1"/>
    </source>
</evidence>
<dbReference type="GO" id="GO:0006397">
    <property type="term" value="P:mRNA processing"/>
    <property type="evidence" value="ECO:0007669"/>
    <property type="project" value="InterPro"/>
</dbReference>
<feature type="compositionally biased region" description="Basic and acidic residues" evidence="1">
    <location>
        <begin position="740"/>
        <end position="751"/>
    </location>
</feature>
<evidence type="ECO:0000259" key="2">
    <source>
        <dbReference type="PROSITE" id="PS50174"/>
    </source>
</evidence>
<dbReference type="STRING" id="71784.A0A1Y2BJJ6"/>
<feature type="region of interest" description="Disordered" evidence="1">
    <location>
        <begin position="236"/>
        <end position="268"/>
    </location>
</feature>
<feature type="compositionally biased region" description="Basic and acidic residues" evidence="1">
    <location>
        <begin position="764"/>
        <end position="780"/>
    </location>
</feature>
<dbReference type="Pfam" id="PF07713">
    <property type="entry name" value="DUF1604"/>
    <property type="match status" value="1"/>
</dbReference>
<dbReference type="OrthoDB" id="20507at2759"/>
<feature type="compositionally biased region" description="Basic and acidic residues" evidence="1">
    <location>
        <begin position="820"/>
        <end position="847"/>
    </location>
</feature>
<dbReference type="PANTHER" id="PTHR13384">
    <property type="entry name" value="G PATCH DOMAIN-CONTAINING PROTEIN 1"/>
    <property type="match status" value="1"/>
</dbReference>
<name>A0A1Y2BJJ6_9TREE</name>
<dbReference type="GO" id="GO:0005634">
    <property type="term" value="C:nucleus"/>
    <property type="evidence" value="ECO:0007669"/>
    <property type="project" value="TreeGrafter"/>
</dbReference>
<dbReference type="InParanoid" id="A0A1Y2BJJ6"/>
<reference evidence="3 4" key="1">
    <citation type="submission" date="2016-07" db="EMBL/GenBank/DDBJ databases">
        <title>Pervasive Adenine N6-methylation of Active Genes in Fungi.</title>
        <authorList>
            <consortium name="DOE Joint Genome Institute"/>
            <person name="Mondo S.J."/>
            <person name="Dannebaum R.O."/>
            <person name="Kuo R.C."/>
            <person name="Labutti K."/>
            <person name="Haridas S."/>
            <person name="Kuo A."/>
            <person name="Salamov A."/>
            <person name="Ahrendt S.R."/>
            <person name="Lipzen A."/>
            <person name="Sullivan W."/>
            <person name="Andreopoulos W.B."/>
            <person name="Clum A."/>
            <person name="Lindquist E."/>
            <person name="Daum C."/>
            <person name="Ramamoorthy G.K."/>
            <person name="Gryganskyi A."/>
            <person name="Culley D."/>
            <person name="Magnuson J.K."/>
            <person name="James T.Y."/>
            <person name="O'Malley M.A."/>
            <person name="Stajich J.E."/>
            <person name="Spatafora J.W."/>
            <person name="Visel A."/>
            <person name="Grigoriev I.V."/>
        </authorList>
    </citation>
    <scope>NUCLEOTIDE SEQUENCE [LARGE SCALE GENOMIC DNA]</scope>
    <source>
        <strain evidence="3 4">68-887.2</strain>
    </source>
</reference>
<evidence type="ECO:0000256" key="1">
    <source>
        <dbReference type="SAM" id="MobiDB-lite"/>
    </source>
</evidence>
<sequence length="880" mass="97943">MTSRLKHKLELEQINLKSAYLNESFVQIGTPLPALAETRKDQLEYVPEWKQEVRDEKGRRRFHGAFTGGFSAGYYNSVGSKEGWAPSNFKSSVNNRANKVQRPEDFMDEEDLAQMNEDRQLENTETFKTDTFAGTKEELAGRGGPSTLESLIAPARSSIGQSLLTKLGWRPGQGIGPRVTLRKLKRQEGKLAKSRVGIEEADEDEEMDDVEASKHTFAPRDVRLVVYPAKEDREGLGYEKGKGMGRLPGRAAASARPDEEDDEDPYGVSHTGGDGLHFAFDTNEEDGDIVVMGGPSRQPSSIKSGTNGAGRQPLDADDRWHDGRPVLPGFVLDPLGVPTEKWFEMPEIPPDWHPRPARVWGTTRKFDDTTGIKQEEKDSLRGVPGRPLTHEQRGEALGEEQRLSKAKSVFEYISEKDQERLASIAAAAKTSAPPPLRTDSEPEQAQLPAIRSDELVIPPLSPRTASAALKGYMPFGDDLSKQDRYRSYLQSQTLHTKQPIPQLRAGQFDEINKELEDFAASARIFKPMSFAMSSRFTAGSSALAATDLKQAKPGLHIYDAEKAKAEMAKPQNTEIEDERNLTPREQAAKNGMYGKLTREIKEFYPVKLLCKRFGVADPHPEGAQPKVDHPGVTRDPFDSLPLPKNDASWQDGFIHQAGTQEEIPAPPVEEGGERVPRSIADVGMADDINQGREILTATKPNIDIFKAIFASDDEDSDSEDAPPLSNVASVAKPSTAVSRIGEDPFPVREEGPVDLATFKPVFIARREEDRSKEREKDKEKKEKRKKDKKRKGVLSFDIGEDGDEEADKEREEKKRKKREKEREKEKGSNGKEEKENRTGNENGRAEQVEVDIDAEGEGDWVEKPAVKPRLVGRMGAADFM</sequence>
<evidence type="ECO:0000313" key="4">
    <source>
        <dbReference type="Proteomes" id="UP000193986"/>
    </source>
</evidence>
<feature type="domain" description="G-patch" evidence="2">
    <location>
        <begin position="156"/>
        <end position="176"/>
    </location>
</feature>
<dbReference type="PROSITE" id="PS50174">
    <property type="entry name" value="G_PATCH"/>
    <property type="match status" value="1"/>
</dbReference>
<feature type="region of interest" description="Disordered" evidence="1">
    <location>
        <begin position="292"/>
        <end position="322"/>
    </location>
</feature>
<proteinExistence type="predicted"/>
<organism evidence="3 4">
    <name type="scientific">Naematelia encephala</name>
    <dbReference type="NCBI Taxonomy" id="71784"/>
    <lineage>
        <taxon>Eukaryota</taxon>
        <taxon>Fungi</taxon>
        <taxon>Dikarya</taxon>
        <taxon>Basidiomycota</taxon>
        <taxon>Agaricomycotina</taxon>
        <taxon>Tremellomycetes</taxon>
        <taxon>Tremellales</taxon>
        <taxon>Naemateliaceae</taxon>
        <taxon>Naematelia</taxon>
    </lineage>
</organism>
<accession>A0A1Y2BJJ6</accession>